<organism evidence="2 3">
    <name type="scientific">Streptomyces endocoffeicus</name>
    <dbReference type="NCBI Taxonomy" id="2898945"/>
    <lineage>
        <taxon>Bacteria</taxon>
        <taxon>Bacillati</taxon>
        <taxon>Actinomycetota</taxon>
        <taxon>Actinomycetes</taxon>
        <taxon>Kitasatosporales</taxon>
        <taxon>Streptomycetaceae</taxon>
        <taxon>Streptomyces</taxon>
    </lineage>
</organism>
<dbReference type="InterPro" id="IPR036396">
    <property type="entry name" value="Cyt_P450_sf"/>
</dbReference>
<comment type="similarity">
    <text evidence="1">Belongs to the cytochrome P450 family.</text>
</comment>
<evidence type="ECO:0000313" key="2">
    <source>
        <dbReference type="EMBL" id="MBL1110843.1"/>
    </source>
</evidence>
<dbReference type="Proteomes" id="UP000621510">
    <property type="component" value="Unassembled WGS sequence"/>
</dbReference>
<dbReference type="InterPro" id="IPR001128">
    <property type="entry name" value="Cyt_P450"/>
</dbReference>
<gene>
    <name evidence="2" type="ORF">JK364_00200</name>
</gene>
<reference evidence="2 3" key="1">
    <citation type="submission" date="2021-01" db="EMBL/GenBank/DDBJ databases">
        <title>WGS of actinomycetes isolated from Thailand.</title>
        <authorList>
            <person name="Thawai C."/>
        </authorList>
    </citation>
    <scope>NUCLEOTIDE SEQUENCE [LARGE SCALE GENOMIC DNA]</scope>
    <source>
        <strain evidence="2 3">CA3R110</strain>
    </source>
</reference>
<dbReference type="Gene3D" id="1.10.630.10">
    <property type="entry name" value="Cytochrome P450"/>
    <property type="match status" value="1"/>
</dbReference>
<protein>
    <submittedName>
        <fullName evidence="2">Cytochrome P450</fullName>
    </submittedName>
</protein>
<dbReference type="RefSeq" id="WP_201846258.1">
    <property type="nucleotide sequence ID" value="NZ_JAERRG010000001.1"/>
</dbReference>
<proteinExistence type="inferred from homology"/>
<accession>A0ABS1PEQ4</accession>
<sequence>MSLTSAVRSLLHNPEQSAALRAEPGLAANAWTETPRFDAPVHFVWRDLAAPVQVAGERLDTGTHVVLGLAAANPDERRFPAADRLDISRTDHRHMASAAGAHYCPGAPLSRWEGEIFLTRFLARFPDAEVAADEPVRSHDLTFASIEALPLRLGRAA</sequence>
<evidence type="ECO:0000313" key="3">
    <source>
        <dbReference type="Proteomes" id="UP000621510"/>
    </source>
</evidence>
<name>A0ABS1PEQ4_9ACTN</name>
<dbReference type="EMBL" id="JAERRG010000001">
    <property type="protein sequence ID" value="MBL1110843.1"/>
    <property type="molecule type" value="Genomic_DNA"/>
</dbReference>
<dbReference type="Pfam" id="PF00067">
    <property type="entry name" value="p450"/>
    <property type="match status" value="1"/>
</dbReference>
<dbReference type="PANTHER" id="PTHR46696:SF1">
    <property type="entry name" value="CYTOCHROME P450 YJIB-RELATED"/>
    <property type="match status" value="1"/>
</dbReference>
<evidence type="ECO:0000256" key="1">
    <source>
        <dbReference type="ARBA" id="ARBA00010617"/>
    </source>
</evidence>
<keyword evidence="3" id="KW-1185">Reference proteome</keyword>
<dbReference type="SUPFAM" id="SSF48264">
    <property type="entry name" value="Cytochrome P450"/>
    <property type="match status" value="1"/>
</dbReference>
<dbReference type="PRINTS" id="PR00359">
    <property type="entry name" value="BP450"/>
</dbReference>
<dbReference type="InterPro" id="IPR002397">
    <property type="entry name" value="Cyt_P450_B"/>
</dbReference>
<dbReference type="PANTHER" id="PTHR46696">
    <property type="entry name" value="P450, PUTATIVE (EUROFUNG)-RELATED"/>
    <property type="match status" value="1"/>
</dbReference>
<comment type="caution">
    <text evidence="2">The sequence shown here is derived from an EMBL/GenBank/DDBJ whole genome shotgun (WGS) entry which is preliminary data.</text>
</comment>